<dbReference type="Gene3D" id="2.115.10.20">
    <property type="entry name" value="Glycosyl hydrolase domain, family 43"/>
    <property type="match status" value="1"/>
</dbReference>
<dbReference type="RefSeq" id="WP_386810854.1">
    <property type="nucleotide sequence ID" value="NZ_JBHTIH010000002.1"/>
</dbReference>
<evidence type="ECO:0000259" key="2">
    <source>
        <dbReference type="Pfam" id="PF24793"/>
    </source>
</evidence>
<organism evidence="3 4">
    <name type="scientific">Lysobacter koreensis</name>
    <dbReference type="NCBI Taxonomy" id="266122"/>
    <lineage>
        <taxon>Bacteria</taxon>
        <taxon>Pseudomonadati</taxon>
        <taxon>Pseudomonadota</taxon>
        <taxon>Gammaproteobacteria</taxon>
        <taxon>Lysobacterales</taxon>
        <taxon>Lysobacteraceae</taxon>
        <taxon>Lysobacter</taxon>
    </lineage>
</organism>
<proteinExistence type="predicted"/>
<sequence length="590" mass="65368">MNRAPPLPADPPPAVPSRPARTPLYVMPTEPAPRFKVVLVAPRRLPGWLLRFLELATEHPWLELVVLPIAGESEVPTHPTPLDVRALLAYEGRRKLGTGLALVEATPQDGIAFELAIPHDLDTAEMRATVGALRPDLVLLVGAAHWAEALGDRAEWGCWEFGRNLTDAVEAAQALLSPVMRGEVATAVELQLHHLDRPPTPLAAGWSSTCRASASAQRERAFLRMPGLLMRSLRKLANGELPVPSQRTARLQLAPAPTRWGAGVLTFARTLAFRLATRRRARSNDEAWHILLRQGAAPIDPDAPDIRQSTFLSAPGNRFWADPCLTVHAGRRLLFVEQWAEGDTKGVIACVELAETQARPLGVVLEHPFHLSYPQVFRWEDQWYLTVESGQDKCVRLYRAEAFPLRWQHVTNLVSGWGFVDPTLHYHDHRWYLFANVGESGGSSCDELFLFVAERLEGPYRPHPANPVVNDVRRARPAGRLFQRDGRLVRPAQDCAPRYGAAVVFNEVLELSPTHYRERPLGRLDTRWTSGLDGCHTYNEAAGVEVLDARGTPPRNCDRLPAVETTGVDEATGSDAVGAYRKVLPVLAKT</sequence>
<gene>
    <name evidence="3" type="ORF">ACFQZQ_01150</name>
</gene>
<evidence type="ECO:0000313" key="3">
    <source>
        <dbReference type="EMBL" id="MFD0737897.1"/>
    </source>
</evidence>
<dbReference type="InterPro" id="IPR023296">
    <property type="entry name" value="Glyco_hydro_beta-prop_sf"/>
</dbReference>
<comment type="caution">
    <text evidence="3">The sequence shown here is derived from an EMBL/GenBank/DDBJ whole genome shotgun (WGS) entry which is preliminary data.</text>
</comment>
<reference evidence="4" key="1">
    <citation type="journal article" date="2019" name="Int. J. Syst. Evol. Microbiol.">
        <title>The Global Catalogue of Microorganisms (GCM) 10K type strain sequencing project: providing services to taxonomists for standard genome sequencing and annotation.</title>
        <authorList>
            <consortium name="The Broad Institute Genomics Platform"/>
            <consortium name="The Broad Institute Genome Sequencing Center for Infectious Disease"/>
            <person name="Wu L."/>
            <person name="Ma J."/>
        </authorList>
    </citation>
    <scope>NUCLEOTIDE SEQUENCE [LARGE SCALE GENOMIC DNA]</scope>
    <source>
        <strain evidence="4">CCUG 55491</strain>
    </source>
</reference>
<dbReference type="SUPFAM" id="SSF75005">
    <property type="entry name" value="Arabinanase/levansucrase/invertase"/>
    <property type="match status" value="1"/>
</dbReference>
<dbReference type="InterPro" id="IPR056442">
    <property type="entry name" value="GINT1_N"/>
</dbReference>
<keyword evidence="4" id="KW-1185">Reference proteome</keyword>
<dbReference type="EMBL" id="JBHTIH010000002">
    <property type="protein sequence ID" value="MFD0737897.1"/>
    <property type="molecule type" value="Genomic_DNA"/>
</dbReference>
<accession>A0ABW2YN49</accession>
<dbReference type="Proteomes" id="UP001597090">
    <property type="component" value="Unassembled WGS sequence"/>
</dbReference>
<feature type="compositionally biased region" description="Pro residues" evidence="1">
    <location>
        <begin position="1"/>
        <end position="16"/>
    </location>
</feature>
<dbReference type="Pfam" id="PF24793">
    <property type="entry name" value="GINT1_N"/>
    <property type="match status" value="1"/>
</dbReference>
<evidence type="ECO:0000256" key="1">
    <source>
        <dbReference type="SAM" id="MobiDB-lite"/>
    </source>
</evidence>
<feature type="region of interest" description="Disordered" evidence="1">
    <location>
        <begin position="1"/>
        <end position="20"/>
    </location>
</feature>
<evidence type="ECO:0000313" key="4">
    <source>
        <dbReference type="Proteomes" id="UP001597090"/>
    </source>
</evidence>
<feature type="domain" description="Glucosamine inositolphosphorylceramide transferase 1 N-terminal" evidence="2">
    <location>
        <begin position="317"/>
        <end position="518"/>
    </location>
</feature>
<protein>
    <recommendedName>
        <fullName evidence="2">Glucosamine inositolphosphorylceramide transferase 1 N-terminal domain-containing protein</fullName>
    </recommendedName>
</protein>
<name>A0ABW2YN49_9GAMM</name>